<sequence length="47" mass="5394">MWLAMSPFVLKHLPQTSHLNFLKSECLKVWLLRALLVGNLLPHSSHS</sequence>
<dbReference type="Proteomes" id="UP000324222">
    <property type="component" value="Unassembled WGS sequence"/>
</dbReference>
<keyword evidence="2" id="KW-1185">Reference proteome</keyword>
<evidence type="ECO:0000313" key="1">
    <source>
        <dbReference type="EMBL" id="MPC53626.1"/>
    </source>
</evidence>
<evidence type="ECO:0000313" key="2">
    <source>
        <dbReference type="Proteomes" id="UP000324222"/>
    </source>
</evidence>
<proteinExistence type="predicted"/>
<reference evidence="1 2" key="1">
    <citation type="submission" date="2019-05" db="EMBL/GenBank/DDBJ databases">
        <title>Another draft genome of Portunus trituberculatus and its Hox gene families provides insights of decapod evolution.</title>
        <authorList>
            <person name="Jeong J.-H."/>
            <person name="Song I."/>
            <person name="Kim S."/>
            <person name="Choi T."/>
            <person name="Kim D."/>
            <person name="Ryu S."/>
            <person name="Kim W."/>
        </authorList>
    </citation>
    <scope>NUCLEOTIDE SEQUENCE [LARGE SCALE GENOMIC DNA]</scope>
    <source>
        <tissue evidence="1">Muscle</tissue>
    </source>
</reference>
<dbReference type="AlphaFoldDB" id="A0A5B7G853"/>
<accession>A0A5B7G853</accession>
<name>A0A5B7G853_PORTR</name>
<dbReference type="EMBL" id="VSRR010011769">
    <property type="protein sequence ID" value="MPC53626.1"/>
    <property type="molecule type" value="Genomic_DNA"/>
</dbReference>
<gene>
    <name evidence="1" type="ORF">E2C01_047523</name>
</gene>
<organism evidence="1 2">
    <name type="scientific">Portunus trituberculatus</name>
    <name type="common">Swimming crab</name>
    <name type="synonym">Neptunus trituberculatus</name>
    <dbReference type="NCBI Taxonomy" id="210409"/>
    <lineage>
        <taxon>Eukaryota</taxon>
        <taxon>Metazoa</taxon>
        <taxon>Ecdysozoa</taxon>
        <taxon>Arthropoda</taxon>
        <taxon>Crustacea</taxon>
        <taxon>Multicrustacea</taxon>
        <taxon>Malacostraca</taxon>
        <taxon>Eumalacostraca</taxon>
        <taxon>Eucarida</taxon>
        <taxon>Decapoda</taxon>
        <taxon>Pleocyemata</taxon>
        <taxon>Brachyura</taxon>
        <taxon>Eubrachyura</taxon>
        <taxon>Portunoidea</taxon>
        <taxon>Portunidae</taxon>
        <taxon>Portuninae</taxon>
        <taxon>Portunus</taxon>
    </lineage>
</organism>
<protein>
    <submittedName>
        <fullName evidence="1">Uncharacterized protein</fullName>
    </submittedName>
</protein>
<comment type="caution">
    <text evidence="1">The sequence shown here is derived from an EMBL/GenBank/DDBJ whole genome shotgun (WGS) entry which is preliminary data.</text>
</comment>